<name>A0A1W1CIG5_9ZZZZ</name>
<gene>
    <name evidence="2" type="ORF">MNB_SM-4-1130</name>
</gene>
<evidence type="ECO:0000256" key="1">
    <source>
        <dbReference type="SAM" id="Phobius"/>
    </source>
</evidence>
<sequence>MIQQGAIQTYLVGTDGLLRSPFLKEDSQILQMRIDTEQINLWQSEYGVHDETVPTTNEDILIYKNSLGKDVFGLHVDIDILGVHFALVSEADMLLVINIQNAIIEKTLIITLILLMIIIIVAILSLKMVIETLNSKYTVKMR</sequence>
<keyword evidence="1" id="KW-0812">Transmembrane</keyword>
<keyword evidence="1" id="KW-1133">Transmembrane helix</keyword>
<feature type="transmembrane region" description="Helical" evidence="1">
    <location>
        <begin position="108"/>
        <end position="130"/>
    </location>
</feature>
<evidence type="ECO:0000313" key="2">
    <source>
        <dbReference type="EMBL" id="SFV65535.1"/>
    </source>
</evidence>
<reference evidence="2" key="1">
    <citation type="submission" date="2016-10" db="EMBL/GenBank/DDBJ databases">
        <authorList>
            <person name="de Groot N.N."/>
        </authorList>
    </citation>
    <scope>NUCLEOTIDE SEQUENCE</scope>
</reference>
<accession>A0A1W1CIG5</accession>
<dbReference type="EMBL" id="FPHF01000088">
    <property type="protein sequence ID" value="SFV65535.1"/>
    <property type="molecule type" value="Genomic_DNA"/>
</dbReference>
<proteinExistence type="predicted"/>
<protein>
    <submittedName>
        <fullName evidence="2">Uncharacterized protein</fullName>
    </submittedName>
</protein>
<dbReference type="AlphaFoldDB" id="A0A1W1CIG5"/>
<organism evidence="2">
    <name type="scientific">hydrothermal vent metagenome</name>
    <dbReference type="NCBI Taxonomy" id="652676"/>
    <lineage>
        <taxon>unclassified sequences</taxon>
        <taxon>metagenomes</taxon>
        <taxon>ecological metagenomes</taxon>
    </lineage>
</organism>
<keyword evidence="1" id="KW-0472">Membrane</keyword>